<feature type="transmembrane region" description="Helical" evidence="1">
    <location>
        <begin position="12"/>
        <end position="32"/>
    </location>
</feature>
<keyword evidence="1" id="KW-0472">Membrane</keyword>
<gene>
    <name evidence="2" type="ORF">RV14_GL000862</name>
</gene>
<protein>
    <submittedName>
        <fullName evidence="2">Uncharacterized protein</fullName>
    </submittedName>
</protein>
<keyword evidence="3" id="KW-1185">Reference proteome</keyword>
<name>A0A1L8WEK2_9ENTE</name>
<keyword evidence="1" id="KW-1133">Transmembrane helix</keyword>
<evidence type="ECO:0000256" key="1">
    <source>
        <dbReference type="SAM" id="Phobius"/>
    </source>
</evidence>
<reference evidence="2 3" key="1">
    <citation type="submission" date="2014-12" db="EMBL/GenBank/DDBJ databases">
        <title>Draft genome sequences of 29 type strains of Enterococci.</title>
        <authorList>
            <person name="Zhong Z."/>
            <person name="Sun Z."/>
            <person name="Liu W."/>
            <person name="Zhang W."/>
            <person name="Zhang H."/>
        </authorList>
    </citation>
    <scope>NUCLEOTIDE SEQUENCE [LARGE SCALE GENOMIC DNA]</scope>
    <source>
        <strain evidence="2 3">DSM 15687</strain>
    </source>
</reference>
<comment type="caution">
    <text evidence="2">The sequence shown here is derived from an EMBL/GenBank/DDBJ whole genome shotgun (WGS) entry which is preliminary data.</text>
</comment>
<evidence type="ECO:0000313" key="3">
    <source>
        <dbReference type="Proteomes" id="UP000182152"/>
    </source>
</evidence>
<keyword evidence="1" id="KW-0812">Transmembrane</keyword>
<proteinExistence type="predicted"/>
<dbReference type="AlphaFoldDB" id="A0A1L8WEK2"/>
<dbReference type="Proteomes" id="UP000182152">
    <property type="component" value="Unassembled WGS sequence"/>
</dbReference>
<dbReference type="EMBL" id="JXLB01000019">
    <property type="protein sequence ID" value="OJG79439.1"/>
    <property type="molecule type" value="Genomic_DNA"/>
</dbReference>
<accession>A0A1L8WEK2</accession>
<sequence>MARTIVKYLKELAKLINYFFVSLQINLIPIIFRTSLLR</sequence>
<evidence type="ECO:0000313" key="2">
    <source>
        <dbReference type="EMBL" id="OJG79439.1"/>
    </source>
</evidence>
<organism evidence="2 3">
    <name type="scientific">Enterococcus ratti</name>
    <dbReference type="NCBI Taxonomy" id="150033"/>
    <lineage>
        <taxon>Bacteria</taxon>
        <taxon>Bacillati</taxon>
        <taxon>Bacillota</taxon>
        <taxon>Bacilli</taxon>
        <taxon>Lactobacillales</taxon>
        <taxon>Enterococcaceae</taxon>
        <taxon>Enterococcus</taxon>
    </lineage>
</organism>